<sequence>MINKGLDTTFIHFGIRKDDMEIIKNLCEEQGLGFEWLEENILKEFHNLKINNEDIDSKKIEKIIEKALNKI</sequence>
<protein>
    <submittedName>
        <fullName evidence="2">Uncharacterized protein</fullName>
    </submittedName>
</protein>
<evidence type="ECO:0000313" key="4">
    <source>
        <dbReference type="Proteomes" id="UP000237771"/>
    </source>
</evidence>
<dbReference type="EMBL" id="FQWO01000001">
    <property type="protein sequence ID" value="SHG28219.1"/>
    <property type="molecule type" value="Genomic_DNA"/>
</dbReference>
<name>A0A1M5IJJ2_9FLAO</name>
<evidence type="ECO:0000313" key="2">
    <source>
        <dbReference type="EMBL" id="SHG28219.1"/>
    </source>
</evidence>
<dbReference type="InterPro" id="IPR046882">
    <property type="entry name" value="Sp-DndD"/>
</dbReference>
<dbReference type="RefSeq" id="WP_084089375.1">
    <property type="nucleotide sequence ID" value="NZ_FQWO01000001.1"/>
</dbReference>
<reference evidence="2" key="1">
    <citation type="submission" date="2016-11" db="EMBL/GenBank/DDBJ databases">
        <authorList>
            <person name="Jaros S."/>
            <person name="Januszkiewicz K."/>
            <person name="Wedrychowicz H."/>
        </authorList>
    </citation>
    <scope>NUCLEOTIDE SEQUENCE [LARGE SCALE GENOMIC DNA]</scope>
    <source>
        <strain evidence="2">DSM 19729</strain>
    </source>
</reference>
<dbReference type="STRING" id="280093.SAMN05443373_101272"/>
<dbReference type="Proteomes" id="UP000184384">
    <property type="component" value="Unassembled WGS sequence"/>
</dbReference>
<dbReference type="EMBL" id="PVUB01000001">
    <property type="protein sequence ID" value="PRZ27987.1"/>
    <property type="molecule type" value="Genomic_DNA"/>
</dbReference>
<proteinExistence type="predicted"/>
<gene>
    <name evidence="1" type="ORF">BC624_101272</name>
    <name evidence="2" type="ORF">SAMN05443373_101272</name>
</gene>
<organism evidence="2 3">
    <name type="scientific">Flavobacterium granuli</name>
    <dbReference type="NCBI Taxonomy" id="280093"/>
    <lineage>
        <taxon>Bacteria</taxon>
        <taxon>Pseudomonadati</taxon>
        <taxon>Bacteroidota</taxon>
        <taxon>Flavobacteriia</taxon>
        <taxon>Flavobacteriales</taxon>
        <taxon>Flavobacteriaceae</taxon>
        <taxon>Flavobacterium</taxon>
    </lineage>
</organism>
<dbReference type="AlphaFoldDB" id="A0A1M5IJJ2"/>
<evidence type="ECO:0000313" key="3">
    <source>
        <dbReference type="Proteomes" id="UP000184384"/>
    </source>
</evidence>
<evidence type="ECO:0000313" key="1">
    <source>
        <dbReference type="EMBL" id="PRZ27987.1"/>
    </source>
</evidence>
<accession>A0A1M5IJJ2</accession>
<reference evidence="3" key="2">
    <citation type="submission" date="2016-11" db="EMBL/GenBank/DDBJ databases">
        <authorList>
            <person name="Varghese N."/>
            <person name="Submissions S."/>
        </authorList>
    </citation>
    <scope>NUCLEOTIDE SEQUENCE [LARGE SCALE GENOMIC DNA]</scope>
    <source>
        <strain evidence="3">DSM 19729</strain>
    </source>
</reference>
<dbReference type="Proteomes" id="UP000237771">
    <property type="component" value="Unassembled WGS sequence"/>
</dbReference>
<reference evidence="1 4" key="3">
    <citation type="submission" date="2018-03" db="EMBL/GenBank/DDBJ databases">
        <title>Genomic Encyclopedia of Archaeal and Bacterial Type Strains, Phase II (KMG-II): from individual species to whole genera.</title>
        <authorList>
            <person name="Goeker M."/>
        </authorList>
    </citation>
    <scope>NUCLEOTIDE SEQUENCE [LARGE SCALE GENOMIC DNA]</scope>
    <source>
        <strain evidence="1 4">DSM 17797</strain>
    </source>
</reference>
<dbReference type="OrthoDB" id="1075707at2"/>
<dbReference type="Pfam" id="PF20306">
    <property type="entry name" value="Sp-DndD"/>
    <property type="match status" value="1"/>
</dbReference>
<keyword evidence="4" id="KW-1185">Reference proteome</keyword>